<evidence type="ECO:0000256" key="7">
    <source>
        <dbReference type="RuleBase" id="RU361183"/>
    </source>
</evidence>
<dbReference type="Pfam" id="PF01400">
    <property type="entry name" value="Astacin"/>
    <property type="match status" value="1"/>
</dbReference>
<evidence type="ECO:0000313" key="10">
    <source>
        <dbReference type="Proteomes" id="UP000271162"/>
    </source>
</evidence>
<keyword evidence="5 7" id="KW-0482">Metalloprotease</keyword>
<feature type="domain" description="Peptidase M12A" evidence="8">
    <location>
        <begin position="1"/>
        <end position="91"/>
    </location>
</feature>
<reference evidence="9 10" key="2">
    <citation type="submission" date="2018-11" db="EMBL/GenBank/DDBJ databases">
        <authorList>
            <consortium name="Pathogen Informatics"/>
        </authorList>
    </citation>
    <scope>NUCLEOTIDE SEQUENCE [LARGE SCALE GENOMIC DNA]</scope>
</reference>
<dbReference type="EMBL" id="UYSL01022021">
    <property type="protein sequence ID" value="VDL79664.1"/>
    <property type="molecule type" value="Genomic_DNA"/>
</dbReference>
<evidence type="ECO:0000313" key="9">
    <source>
        <dbReference type="EMBL" id="VDL79664.1"/>
    </source>
</evidence>
<organism evidence="11">
    <name type="scientific">Nippostrongylus brasiliensis</name>
    <name type="common">Rat hookworm</name>
    <dbReference type="NCBI Taxonomy" id="27835"/>
    <lineage>
        <taxon>Eukaryota</taxon>
        <taxon>Metazoa</taxon>
        <taxon>Ecdysozoa</taxon>
        <taxon>Nematoda</taxon>
        <taxon>Chromadorea</taxon>
        <taxon>Rhabditida</taxon>
        <taxon>Rhabditina</taxon>
        <taxon>Rhabditomorpha</taxon>
        <taxon>Strongyloidea</taxon>
        <taxon>Heligmosomidae</taxon>
        <taxon>Nippostrongylus</taxon>
    </lineage>
</organism>
<evidence type="ECO:0000256" key="1">
    <source>
        <dbReference type="ARBA" id="ARBA00022670"/>
    </source>
</evidence>
<evidence type="ECO:0000259" key="8">
    <source>
        <dbReference type="PROSITE" id="PS51864"/>
    </source>
</evidence>
<dbReference type="Gene3D" id="3.40.390.10">
    <property type="entry name" value="Collagenase (Catalytic Domain)"/>
    <property type="match status" value="1"/>
</dbReference>
<dbReference type="PRINTS" id="PR00480">
    <property type="entry name" value="ASTACIN"/>
</dbReference>
<dbReference type="Proteomes" id="UP000271162">
    <property type="component" value="Unassembled WGS sequence"/>
</dbReference>
<dbReference type="AlphaFoldDB" id="A0A0N4YGW5"/>
<keyword evidence="4 7" id="KW-0862">Zinc</keyword>
<evidence type="ECO:0000256" key="3">
    <source>
        <dbReference type="ARBA" id="ARBA00022801"/>
    </source>
</evidence>
<dbReference type="GO" id="GO:0004222">
    <property type="term" value="F:metalloendopeptidase activity"/>
    <property type="evidence" value="ECO:0007669"/>
    <property type="project" value="UniProtKB-UniRule"/>
</dbReference>
<evidence type="ECO:0000313" key="11">
    <source>
        <dbReference type="WBParaSite" id="NBR_0001606901-mRNA-1"/>
    </source>
</evidence>
<dbReference type="PANTHER" id="PTHR10127:SF780">
    <property type="entry name" value="METALLOENDOPEPTIDASE"/>
    <property type="match status" value="1"/>
</dbReference>
<keyword evidence="10" id="KW-1185">Reference proteome</keyword>
<sequence>MHTRFDRDSYITVDTTNVPANRVAELGKAGDLVTENYTPYDYGSVMHYRATTFASKGYSLKPKIGRFRETEGSLFTSFYDTMMLNIYYKCHCT</sequence>
<keyword evidence="1 7" id="KW-0645">Protease</keyword>
<evidence type="ECO:0000256" key="2">
    <source>
        <dbReference type="ARBA" id="ARBA00022723"/>
    </source>
</evidence>
<protein>
    <recommendedName>
        <fullName evidence="7">Metalloendopeptidase</fullName>
        <ecNumber evidence="7">3.4.24.-</ecNumber>
    </recommendedName>
</protein>
<comment type="caution">
    <text evidence="6">Lacks conserved residue(s) required for the propagation of feature annotation.</text>
</comment>
<accession>A0A0N4YGW5</accession>
<dbReference type="PROSITE" id="PS51864">
    <property type="entry name" value="ASTACIN"/>
    <property type="match status" value="1"/>
</dbReference>
<evidence type="ECO:0000256" key="4">
    <source>
        <dbReference type="ARBA" id="ARBA00022833"/>
    </source>
</evidence>
<dbReference type="GO" id="GO:0006508">
    <property type="term" value="P:proteolysis"/>
    <property type="evidence" value="ECO:0007669"/>
    <property type="project" value="UniProtKB-KW"/>
</dbReference>
<dbReference type="InterPro" id="IPR024079">
    <property type="entry name" value="MetalloPept_cat_dom_sf"/>
</dbReference>
<evidence type="ECO:0000256" key="6">
    <source>
        <dbReference type="PROSITE-ProRule" id="PRU01211"/>
    </source>
</evidence>
<dbReference type="WBParaSite" id="NBR_0001606901-mRNA-1">
    <property type="protein sequence ID" value="NBR_0001606901-mRNA-1"/>
    <property type="gene ID" value="NBR_0001606901"/>
</dbReference>
<reference evidence="11" key="1">
    <citation type="submission" date="2017-02" db="UniProtKB">
        <authorList>
            <consortium name="WormBaseParasite"/>
        </authorList>
    </citation>
    <scope>IDENTIFICATION</scope>
</reference>
<dbReference type="EC" id="3.4.24.-" evidence="7"/>
<keyword evidence="2 7" id="KW-0479">Metal-binding</keyword>
<comment type="cofactor">
    <cofactor evidence="7">
        <name>Zn(2+)</name>
        <dbReference type="ChEBI" id="CHEBI:29105"/>
    </cofactor>
    <text evidence="7">Binds 1 zinc ion per subunit.</text>
</comment>
<keyword evidence="3 7" id="KW-0378">Hydrolase</keyword>
<dbReference type="InterPro" id="IPR001506">
    <property type="entry name" value="Peptidase_M12A"/>
</dbReference>
<dbReference type="SUPFAM" id="SSF55486">
    <property type="entry name" value="Metalloproteases ('zincins'), catalytic domain"/>
    <property type="match status" value="1"/>
</dbReference>
<dbReference type="GO" id="GO:0046872">
    <property type="term" value="F:metal ion binding"/>
    <property type="evidence" value="ECO:0007669"/>
    <property type="project" value="UniProtKB-KW"/>
</dbReference>
<evidence type="ECO:0000256" key="5">
    <source>
        <dbReference type="ARBA" id="ARBA00023049"/>
    </source>
</evidence>
<dbReference type="PANTHER" id="PTHR10127">
    <property type="entry name" value="DISCOIDIN, CUB, EGF, LAMININ , AND ZINC METALLOPROTEASE DOMAIN CONTAINING"/>
    <property type="match status" value="1"/>
</dbReference>
<gene>
    <name evidence="9" type="ORF">NBR_LOCUS16070</name>
</gene>
<proteinExistence type="predicted"/>
<name>A0A0N4YGW5_NIPBR</name>